<keyword evidence="3" id="KW-1185">Reference proteome</keyword>
<name>A0A3D9VL30_THECX</name>
<comment type="caution">
    <text evidence="2">The sequence shown here is derived from an EMBL/GenBank/DDBJ whole genome shotgun (WGS) entry which is preliminary data.</text>
</comment>
<keyword evidence="1" id="KW-0175">Coiled coil</keyword>
<organism evidence="2 3">
    <name type="scientific">Thermasporomyces composti</name>
    <dbReference type="NCBI Taxonomy" id="696763"/>
    <lineage>
        <taxon>Bacteria</taxon>
        <taxon>Bacillati</taxon>
        <taxon>Actinomycetota</taxon>
        <taxon>Actinomycetes</taxon>
        <taxon>Propionibacteriales</taxon>
        <taxon>Nocardioidaceae</taxon>
        <taxon>Thermasporomyces</taxon>
    </lineage>
</organism>
<accession>A0A3D9VL30</accession>
<dbReference type="Proteomes" id="UP000256485">
    <property type="component" value="Unassembled WGS sequence"/>
</dbReference>
<evidence type="ECO:0000313" key="3">
    <source>
        <dbReference type="Proteomes" id="UP000256485"/>
    </source>
</evidence>
<gene>
    <name evidence="2" type="ORF">DFJ64_3561</name>
</gene>
<sequence>MCARARALQVSVDALLGLDLAELDAVELFQVPRLVGRVQADVRAFRHAVRTEWDAQVAALSADLARLRETIDRIGEAQDPSEAWRAVEAAGERAVSSARALRDRLRAVCGSSTTPPADQAQVR</sequence>
<dbReference type="AlphaFoldDB" id="A0A3D9VL30"/>
<protein>
    <submittedName>
        <fullName evidence="2">Uncharacterized protein</fullName>
    </submittedName>
</protein>
<dbReference type="EMBL" id="QTUC01000001">
    <property type="protein sequence ID" value="REF38091.1"/>
    <property type="molecule type" value="Genomic_DNA"/>
</dbReference>
<evidence type="ECO:0000256" key="1">
    <source>
        <dbReference type="SAM" id="Coils"/>
    </source>
</evidence>
<reference evidence="2 3" key="1">
    <citation type="submission" date="2018-08" db="EMBL/GenBank/DDBJ databases">
        <title>Sequencing the genomes of 1000 actinobacteria strains.</title>
        <authorList>
            <person name="Klenk H.-P."/>
        </authorList>
    </citation>
    <scope>NUCLEOTIDE SEQUENCE [LARGE SCALE GENOMIC DNA]</scope>
    <source>
        <strain evidence="2 3">DSM 22891</strain>
    </source>
</reference>
<feature type="coiled-coil region" evidence="1">
    <location>
        <begin position="50"/>
        <end position="77"/>
    </location>
</feature>
<proteinExistence type="predicted"/>
<evidence type="ECO:0000313" key="2">
    <source>
        <dbReference type="EMBL" id="REF38091.1"/>
    </source>
</evidence>